<dbReference type="RefSeq" id="WP_105863012.1">
    <property type="nucleotide sequence ID" value="NZ_PUEJ01000005.1"/>
</dbReference>
<dbReference type="Pfam" id="PF14106">
    <property type="entry name" value="DUF4279"/>
    <property type="match status" value="1"/>
</dbReference>
<sequence length="158" mass="17743">MSNIVPFGGRKQDGADSEGETQRRFELQLFIKHPSTDPAEITAAVGLEPKIQSRVGDARKTPKGAPLPGVYPDTSWRYSERHHVEKQWFASRVEELVDRLLPHKAFLLSLRESGGRTWIIVEFLGDGYFGDEIPLRTLAKLVELGLDFGIEVFAVPQN</sequence>
<dbReference type="InterPro" id="IPR025459">
    <property type="entry name" value="DUF4279"/>
</dbReference>
<gene>
    <name evidence="1" type="ORF">C5L14_15920</name>
</gene>
<comment type="caution">
    <text evidence="1">The sequence shown here is derived from an EMBL/GenBank/DDBJ whole genome shotgun (WGS) entry which is preliminary data.</text>
</comment>
<accession>A0A2S9QBR4</accession>
<evidence type="ECO:0000313" key="1">
    <source>
        <dbReference type="EMBL" id="PRH86787.1"/>
    </source>
</evidence>
<dbReference type="Proteomes" id="UP000237682">
    <property type="component" value="Unassembled WGS sequence"/>
</dbReference>
<dbReference type="AlphaFoldDB" id="A0A2S9QBR4"/>
<name>A0A2S9QBR4_9HYPH</name>
<dbReference type="EMBL" id="PUEJ01000005">
    <property type="protein sequence ID" value="PRH86787.1"/>
    <property type="molecule type" value="Genomic_DNA"/>
</dbReference>
<organism evidence="1 2">
    <name type="scientific">Labrys okinawensis</name>
    <dbReference type="NCBI Taxonomy" id="346911"/>
    <lineage>
        <taxon>Bacteria</taxon>
        <taxon>Pseudomonadati</taxon>
        <taxon>Pseudomonadota</taxon>
        <taxon>Alphaproteobacteria</taxon>
        <taxon>Hyphomicrobiales</taxon>
        <taxon>Xanthobacteraceae</taxon>
        <taxon>Labrys</taxon>
    </lineage>
</organism>
<keyword evidence="2" id="KW-1185">Reference proteome</keyword>
<dbReference type="OrthoDB" id="2990299at2"/>
<evidence type="ECO:0008006" key="3">
    <source>
        <dbReference type="Google" id="ProtNLM"/>
    </source>
</evidence>
<protein>
    <recommendedName>
        <fullName evidence="3">DUF4279 domain-containing protein</fullName>
    </recommendedName>
</protein>
<reference evidence="1 2" key="1">
    <citation type="submission" date="2018-02" db="EMBL/GenBank/DDBJ databases">
        <title>Whole genome sequencing of endophytic bacterium.</title>
        <authorList>
            <person name="Eedara R."/>
            <person name="Podile A.R."/>
        </authorList>
    </citation>
    <scope>NUCLEOTIDE SEQUENCE [LARGE SCALE GENOMIC DNA]</scope>
    <source>
        <strain evidence="1 2">RP1T</strain>
    </source>
</reference>
<evidence type="ECO:0000313" key="2">
    <source>
        <dbReference type="Proteomes" id="UP000237682"/>
    </source>
</evidence>
<proteinExistence type="predicted"/>